<proteinExistence type="predicted"/>
<organism evidence="1 2">
    <name type="scientific">Candidatus Halobonum tyrrellensis G22</name>
    <dbReference type="NCBI Taxonomy" id="1324957"/>
    <lineage>
        <taxon>Archaea</taxon>
        <taxon>Methanobacteriati</taxon>
        <taxon>Methanobacteriota</taxon>
        <taxon>Stenosarchaea group</taxon>
        <taxon>Halobacteria</taxon>
        <taxon>Halobacteriales</taxon>
        <taxon>Haloferacaceae</taxon>
        <taxon>Candidatus Halobonum</taxon>
    </lineage>
</organism>
<reference evidence="1 2" key="1">
    <citation type="journal article" date="2013" name="Genome Announc.">
        <title>Draft Genome Sequence of 'Candidatus Halobonum tyrrellensis' Strain G22, Isolated from the Hypersaline Waters of Lake Tyrrell, Australia.</title>
        <authorList>
            <person name="Ugalde J.A."/>
            <person name="Narasingarao P."/>
            <person name="Kuo S."/>
            <person name="Podell S."/>
            <person name="Allen E.E."/>
        </authorList>
    </citation>
    <scope>NUCLEOTIDE SEQUENCE [LARGE SCALE GENOMIC DNA]</scope>
    <source>
        <strain evidence="1 2">G22</strain>
    </source>
</reference>
<gene>
    <name evidence="1" type="ORF">K933_10779</name>
</gene>
<dbReference type="Proteomes" id="UP000017840">
    <property type="component" value="Unassembled WGS sequence"/>
</dbReference>
<dbReference type="STRING" id="1324957.K933_10779"/>
<name>V4HBE6_9EURY</name>
<evidence type="ECO:0000313" key="1">
    <source>
        <dbReference type="EMBL" id="ESP88030.1"/>
    </source>
</evidence>
<protein>
    <submittedName>
        <fullName evidence="1">Uncharacterized protein</fullName>
    </submittedName>
</protein>
<comment type="caution">
    <text evidence="1">The sequence shown here is derived from an EMBL/GenBank/DDBJ whole genome shotgun (WGS) entry which is preliminary data.</text>
</comment>
<evidence type="ECO:0000313" key="2">
    <source>
        <dbReference type="Proteomes" id="UP000017840"/>
    </source>
</evidence>
<dbReference type="EMBL" id="ASGZ01000035">
    <property type="protein sequence ID" value="ESP88030.1"/>
    <property type="molecule type" value="Genomic_DNA"/>
</dbReference>
<sequence>MVASNSSCWSAVSRLKPAVGFVYETSERGTSSQLSSTVNVTVAVSPSRSTLGASTHSRTLALAHAVPRSVTPSPLIGSAPLPAVYSVLPGRMYEMLIF</sequence>
<dbReference type="AlphaFoldDB" id="V4HBE6"/>
<keyword evidence="2" id="KW-1185">Reference proteome</keyword>
<accession>V4HBE6</accession>